<gene>
    <name evidence="2" type="ORF">RQM65_09260</name>
</gene>
<evidence type="ECO:0000256" key="1">
    <source>
        <dbReference type="SAM" id="Phobius"/>
    </source>
</evidence>
<sequence length="393" mass="45932">MKNFMEYAVHKVVLKNSKTLLFFFPVLTLSIVLLIILGIWPKSFQAGINLNFLFPVLLLIIIATLWLGFKMYTAIKKDKRDFKLIKFQNCSTNAFKLFSNQEQRNFYEISLRHIMENDLVYPIANAVKGTYSDRQKHLVDELLAEEYKNRILSELDFARYKNEIQKHNDSKWIREIFNYKYAFQTGIQIVLALLNQKRISASISDIKDALLININLNENGVALDKKGLKDAIYRINNLSTEISTPKERILLNRIYRQSDLVKIIEVFTLDHLKKVDARDFTTACTGYTKGVSEKHYLTDISSKSNRPELSKEELRDFIALLRYLRRKNVFVNSGNSDRKLSRILEKYLLEKSVLGFESMRTSFSKNCPDELPKEIRIKLNSFLDRYPRPKIAS</sequence>
<accession>A0ABU3L6N8</accession>
<organism evidence="2 3">
    <name type="scientific">Pricia mediterranea</name>
    <dbReference type="NCBI Taxonomy" id="3076079"/>
    <lineage>
        <taxon>Bacteria</taxon>
        <taxon>Pseudomonadati</taxon>
        <taxon>Bacteroidota</taxon>
        <taxon>Flavobacteriia</taxon>
        <taxon>Flavobacteriales</taxon>
        <taxon>Flavobacteriaceae</taxon>
        <taxon>Pricia</taxon>
    </lineage>
</organism>
<reference evidence="2 3" key="1">
    <citation type="submission" date="2023-09" db="EMBL/GenBank/DDBJ databases">
        <title>Novel taxa isolated from Blanes Bay.</title>
        <authorList>
            <person name="Rey-Velasco X."/>
            <person name="Lucena T."/>
        </authorList>
    </citation>
    <scope>NUCLEOTIDE SEQUENCE [LARGE SCALE GENOMIC DNA]</scope>
    <source>
        <strain evidence="2 3">S334</strain>
    </source>
</reference>
<name>A0ABU3L6N8_9FLAO</name>
<feature type="transmembrane region" description="Helical" evidence="1">
    <location>
        <begin position="52"/>
        <end position="69"/>
    </location>
</feature>
<protein>
    <submittedName>
        <fullName evidence="2">Uncharacterized protein</fullName>
    </submittedName>
</protein>
<keyword evidence="3" id="KW-1185">Reference proteome</keyword>
<keyword evidence="1" id="KW-0812">Transmembrane</keyword>
<dbReference type="Proteomes" id="UP001250656">
    <property type="component" value="Unassembled WGS sequence"/>
</dbReference>
<proteinExistence type="predicted"/>
<keyword evidence="1" id="KW-1133">Transmembrane helix</keyword>
<feature type="transmembrane region" description="Helical" evidence="1">
    <location>
        <begin position="20"/>
        <end position="40"/>
    </location>
</feature>
<dbReference type="RefSeq" id="WP_314014404.1">
    <property type="nucleotide sequence ID" value="NZ_JAVTTP010000001.1"/>
</dbReference>
<dbReference type="EMBL" id="JAVTTP010000001">
    <property type="protein sequence ID" value="MDT7828849.1"/>
    <property type="molecule type" value="Genomic_DNA"/>
</dbReference>
<keyword evidence="1" id="KW-0472">Membrane</keyword>
<evidence type="ECO:0000313" key="3">
    <source>
        <dbReference type="Proteomes" id="UP001250656"/>
    </source>
</evidence>
<comment type="caution">
    <text evidence="2">The sequence shown here is derived from an EMBL/GenBank/DDBJ whole genome shotgun (WGS) entry which is preliminary data.</text>
</comment>
<evidence type="ECO:0000313" key="2">
    <source>
        <dbReference type="EMBL" id="MDT7828849.1"/>
    </source>
</evidence>